<dbReference type="AlphaFoldDB" id="A0A4D4J4Z4"/>
<evidence type="ECO:0000256" key="1">
    <source>
        <dbReference type="SAM" id="MobiDB-lite"/>
    </source>
</evidence>
<protein>
    <submittedName>
        <fullName evidence="3">Uncharacterized protein</fullName>
    </submittedName>
</protein>
<feature type="transmembrane region" description="Helical" evidence="2">
    <location>
        <begin position="46"/>
        <end position="67"/>
    </location>
</feature>
<gene>
    <name evidence="3" type="ORF">GTS_21670</name>
</gene>
<proteinExistence type="predicted"/>
<keyword evidence="2" id="KW-0812">Transmembrane</keyword>
<dbReference type="OrthoDB" id="3692129at2"/>
<keyword evidence="2" id="KW-1133">Transmembrane helix</keyword>
<comment type="caution">
    <text evidence="3">The sequence shown here is derived from an EMBL/GenBank/DDBJ whole genome shotgun (WGS) entry which is preliminary data.</text>
</comment>
<sequence length="231" mass="23806">MRPTDTTPLVRVGPPAGPPPLQVGNWQAQPPAGGRPPRRFPPALGWVLKGLGLVAVAVLSGLIWLTVHGGQRGGTPNRETSTAAQGAFQFTPVRENAQDTSCAEHSTGQVRAFFNGTQCTQMTRSLFTTTVADGGKVLVSVSVVQMPDAGQAAQLKSLVDANGTGNVRDLVADGAIEVPGGPPKGVAGGGYASNLRGNQVTIVESAFFPPHSPDDALLKRVSTDALRLGTG</sequence>
<evidence type="ECO:0000313" key="3">
    <source>
        <dbReference type="EMBL" id="GDY30534.1"/>
    </source>
</evidence>
<dbReference type="Proteomes" id="UP000298860">
    <property type="component" value="Unassembled WGS sequence"/>
</dbReference>
<organism evidence="3 4">
    <name type="scientific">Gandjariella thermophila</name>
    <dbReference type="NCBI Taxonomy" id="1931992"/>
    <lineage>
        <taxon>Bacteria</taxon>
        <taxon>Bacillati</taxon>
        <taxon>Actinomycetota</taxon>
        <taxon>Actinomycetes</taxon>
        <taxon>Pseudonocardiales</taxon>
        <taxon>Pseudonocardiaceae</taxon>
        <taxon>Gandjariella</taxon>
    </lineage>
</organism>
<keyword evidence="2" id="KW-0472">Membrane</keyword>
<evidence type="ECO:0000256" key="2">
    <source>
        <dbReference type="SAM" id="Phobius"/>
    </source>
</evidence>
<reference evidence="4" key="1">
    <citation type="submission" date="2019-04" db="EMBL/GenBank/DDBJ databases">
        <title>Draft genome sequence of Pseudonocardiaceae bacterium SL3-2-4.</title>
        <authorList>
            <person name="Ningsih F."/>
            <person name="Yokota A."/>
            <person name="Sakai Y."/>
            <person name="Nanatani K."/>
            <person name="Yabe S."/>
            <person name="Oetari A."/>
            <person name="Sjamsuridzal W."/>
        </authorList>
    </citation>
    <scope>NUCLEOTIDE SEQUENCE [LARGE SCALE GENOMIC DNA]</scope>
    <source>
        <strain evidence="4">SL3-2-4</strain>
    </source>
</reference>
<dbReference type="EMBL" id="BJFL01000008">
    <property type="protein sequence ID" value="GDY30534.1"/>
    <property type="molecule type" value="Genomic_DNA"/>
</dbReference>
<feature type="region of interest" description="Disordered" evidence="1">
    <location>
        <begin position="1"/>
        <end position="37"/>
    </location>
</feature>
<accession>A0A4D4J4Z4</accession>
<keyword evidence="4" id="KW-1185">Reference proteome</keyword>
<name>A0A4D4J4Z4_9PSEU</name>
<evidence type="ECO:0000313" key="4">
    <source>
        <dbReference type="Proteomes" id="UP000298860"/>
    </source>
</evidence>